<dbReference type="PROSITE" id="PS50042">
    <property type="entry name" value="CNMP_BINDING_3"/>
    <property type="match status" value="1"/>
</dbReference>
<dbReference type="PANTHER" id="PTHR11635:SF152">
    <property type="entry name" value="CAMP-DEPENDENT PROTEIN KINASE TYPE I REGULATORY SUBUNIT-RELATED"/>
    <property type="match status" value="1"/>
</dbReference>
<dbReference type="CDD" id="cd00038">
    <property type="entry name" value="CAP_ED"/>
    <property type="match status" value="1"/>
</dbReference>
<dbReference type="OrthoDB" id="9807547at2"/>
<dbReference type="EMBL" id="QWJJ01000013">
    <property type="protein sequence ID" value="RII37898.1"/>
    <property type="molecule type" value="Genomic_DNA"/>
</dbReference>
<dbReference type="InterPro" id="IPR000595">
    <property type="entry name" value="cNMP-bd_dom"/>
</dbReference>
<dbReference type="InterPro" id="IPR050503">
    <property type="entry name" value="cAMP-dep_PK_reg_su-like"/>
</dbReference>
<evidence type="ECO:0000313" key="2">
    <source>
        <dbReference type="EMBL" id="RII37898.1"/>
    </source>
</evidence>
<gene>
    <name evidence="2" type="ORF">DL237_14580</name>
</gene>
<evidence type="ECO:0000259" key="1">
    <source>
        <dbReference type="PROSITE" id="PS50042"/>
    </source>
</evidence>
<keyword evidence="3" id="KW-1185">Reference proteome</keyword>
<dbReference type="GO" id="GO:0034236">
    <property type="term" value="F:protein kinase A catalytic subunit binding"/>
    <property type="evidence" value="ECO:0007669"/>
    <property type="project" value="TreeGrafter"/>
</dbReference>
<feature type="domain" description="Cyclic nucleotide-binding" evidence="1">
    <location>
        <begin position="15"/>
        <end position="117"/>
    </location>
</feature>
<dbReference type="GO" id="GO:0005952">
    <property type="term" value="C:cAMP-dependent protein kinase complex"/>
    <property type="evidence" value="ECO:0007669"/>
    <property type="project" value="InterPro"/>
</dbReference>
<protein>
    <submittedName>
        <fullName evidence="2">Cyclic nucleotide-binding domain-containing protein</fullName>
    </submittedName>
</protein>
<accession>A0A399IXI6</accession>
<dbReference type="GO" id="GO:0030552">
    <property type="term" value="F:cAMP binding"/>
    <property type="evidence" value="ECO:0007669"/>
    <property type="project" value="TreeGrafter"/>
</dbReference>
<dbReference type="GO" id="GO:0005829">
    <property type="term" value="C:cytosol"/>
    <property type="evidence" value="ECO:0007669"/>
    <property type="project" value="TreeGrafter"/>
</dbReference>
<organism evidence="2 3">
    <name type="scientific">Pseudooceanicola sediminis</name>
    <dbReference type="NCBI Taxonomy" id="2211117"/>
    <lineage>
        <taxon>Bacteria</taxon>
        <taxon>Pseudomonadati</taxon>
        <taxon>Pseudomonadota</taxon>
        <taxon>Alphaproteobacteria</taxon>
        <taxon>Rhodobacterales</taxon>
        <taxon>Paracoccaceae</taxon>
        <taxon>Pseudooceanicola</taxon>
    </lineage>
</organism>
<evidence type="ECO:0000313" key="3">
    <source>
        <dbReference type="Proteomes" id="UP000265848"/>
    </source>
</evidence>
<dbReference type="Proteomes" id="UP000265848">
    <property type="component" value="Unassembled WGS sequence"/>
</dbReference>
<dbReference type="PANTHER" id="PTHR11635">
    <property type="entry name" value="CAMP-DEPENDENT PROTEIN KINASE REGULATORY CHAIN"/>
    <property type="match status" value="1"/>
</dbReference>
<dbReference type="SUPFAM" id="SSF51206">
    <property type="entry name" value="cAMP-binding domain-like"/>
    <property type="match status" value="1"/>
</dbReference>
<sequence length="146" mass="16258">MLLTDEVNLLSRVQLFSGIKGSKLKLLAFASDRVSFAPGQFMYRQGDTSDCAYVILSGVAEMMADTEDGPKTFEEKSTQDVVGEGAILSERPRQYSVRAKTPLETLRIQRSFFQQLLACCPHTMAQIVRALSDRDVKMADLVHVSH</sequence>
<proteinExistence type="predicted"/>
<dbReference type="RefSeq" id="WP_119399822.1">
    <property type="nucleotide sequence ID" value="NZ_QWJJ01000013.1"/>
</dbReference>
<name>A0A399IXI6_9RHOB</name>
<dbReference type="InterPro" id="IPR014710">
    <property type="entry name" value="RmlC-like_jellyroll"/>
</dbReference>
<dbReference type="SMART" id="SM00100">
    <property type="entry name" value="cNMP"/>
    <property type="match status" value="1"/>
</dbReference>
<comment type="caution">
    <text evidence="2">The sequence shown here is derived from an EMBL/GenBank/DDBJ whole genome shotgun (WGS) entry which is preliminary data.</text>
</comment>
<reference evidence="2 3" key="1">
    <citation type="submission" date="2018-08" db="EMBL/GenBank/DDBJ databases">
        <title>Pseudooceanicola sediminis CY03 in the family Rhodobacteracea.</title>
        <authorList>
            <person name="Zhang Y.-J."/>
        </authorList>
    </citation>
    <scope>NUCLEOTIDE SEQUENCE [LARGE SCALE GENOMIC DNA]</scope>
    <source>
        <strain evidence="2 3">CY03</strain>
    </source>
</reference>
<dbReference type="AlphaFoldDB" id="A0A399IXI6"/>
<dbReference type="Gene3D" id="2.60.120.10">
    <property type="entry name" value="Jelly Rolls"/>
    <property type="match status" value="1"/>
</dbReference>
<dbReference type="GO" id="GO:0004862">
    <property type="term" value="F:cAMP-dependent protein kinase inhibitor activity"/>
    <property type="evidence" value="ECO:0007669"/>
    <property type="project" value="TreeGrafter"/>
</dbReference>
<dbReference type="Pfam" id="PF00027">
    <property type="entry name" value="cNMP_binding"/>
    <property type="match status" value="1"/>
</dbReference>
<dbReference type="InterPro" id="IPR018490">
    <property type="entry name" value="cNMP-bd_dom_sf"/>
</dbReference>